<keyword evidence="6" id="KW-1185">Reference proteome</keyword>
<dbReference type="GO" id="GO:0031267">
    <property type="term" value="F:small GTPase binding"/>
    <property type="evidence" value="ECO:0007669"/>
    <property type="project" value="TreeGrafter"/>
</dbReference>
<dbReference type="GO" id="GO:0048471">
    <property type="term" value="C:perinuclear region of cytoplasm"/>
    <property type="evidence" value="ECO:0007669"/>
    <property type="project" value="TreeGrafter"/>
</dbReference>
<comment type="caution">
    <text evidence="5">The sequence shown here is derived from an EMBL/GenBank/DDBJ whole genome shotgun (WGS) entry which is preliminary data.</text>
</comment>
<keyword evidence="1" id="KW-0343">GTPase activation</keyword>
<dbReference type="SUPFAM" id="SSF52047">
    <property type="entry name" value="RNI-like"/>
    <property type="match status" value="1"/>
</dbReference>
<dbReference type="GO" id="GO:0006913">
    <property type="term" value="P:nucleocytoplasmic transport"/>
    <property type="evidence" value="ECO:0007669"/>
    <property type="project" value="TreeGrafter"/>
</dbReference>
<evidence type="ECO:0000313" key="6">
    <source>
        <dbReference type="Proteomes" id="UP000187209"/>
    </source>
</evidence>
<proteinExistence type="predicted"/>
<dbReference type="PANTHER" id="PTHR24113:SF12">
    <property type="entry name" value="RAN GTPASE-ACTIVATING PROTEIN 1"/>
    <property type="match status" value="1"/>
</dbReference>
<dbReference type="GO" id="GO:0005096">
    <property type="term" value="F:GTPase activator activity"/>
    <property type="evidence" value="ECO:0007669"/>
    <property type="project" value="UniProtKB-KW"/>
</dbReference>
<dbReference type="Pfam" id="PF13516">
    <property type="entry name" value="LRR_6"/>
    <property type="match status" value="4"/>
</dbReference>
<sequence length="325" mass="36385">MENPQKELDQCQQEIEAAIEKRRQNLERLCQGKKLDFNASELDDLDALCIAISLIRREDTLESLYLGSNSIKDEGLEAISSALSKHVEIKELYLGSNSFQEPGLQTFINTIPELTNLKVLSLGLSHINDILCTNFAGSLLAMTECSLEILYLNGNEIGDEGLLSLIVAMNSDKVHIKTLHLGDNEFTSVGVKLIADFLETDKDLRRLYLNDNQIDLEGCSDISDGLCVNDTLKFLCLGNCGLNDEGFKHILSSLSVNRSLETLHIWNNSITDLTAEMMLEVLEKYNPSLKEMLIFGNQIEKFDRFSTLLNSLLKSTRESTSIIED</sequence>
<dbReference type="Gene3D" id="3.80.10.10">
    <property type="entry name" value="Ribonuclease Inhibitor"/>
    <property type="match status" value="2"/>
</dbReference>
<evidence type="ECO:0000256" key="1">
    <source>
        <dbReference type="ARBA" id="ARBA00022468"/>
    </source>
</evidence>
<dbReference type="EMBL" id="MPUH01000398">
    <property type="protein sequence ID" value="OMJ81006.1"/>
    <property type="molecule type" value="Genomic_DNA"/>
</dbReference>
<dbReference type="PANTHER" id="PTHR24113">
    <property type="entry name" value="RAN GTPASE-ACTIVATING PROTEIN 1"/>
    <property type="match status" value="1"/>
</dbReference>
<name>A0A1R2BW95_9CILI</name>
<dbReference type="InterPro" id="IPR027038">
    <property type="entry name" value="RanGap"/>
</dbReference>
<evidence type="ECO:0000313" key="5">
    <source>
        <dbReference type="EMBL" id="OMJ81006.1"/>
    </source>
</evidence>
<dbReference type="Proteomes" id="UP000187209">
    <property type="component" value="Unassembled WGS sequence"/>
</dbReference>
<organism evidence="5 6">
    <name type="scientific">Stentor coeruleus</name>
    <dbReference type="NCBI Taxonomy" id="5963"/>
    <lineage>
        <taxon>Eukaryota</taxon>
        <taxon>Sar</taxon>
        <taxon>Alveolata</taxon>
        <taxon>Ciliophora</taxon>
        <taxon>Postciliodesmatophora</taxon>
        <taxon>Heterotrichea</taxon>
        <taxon>Heterotrichida</taxon>
        <taxon>Stentoridae</taxon>
        <taxon>Stentor</taxon>
    </lineage>
</organism>
<dbReference type="OrthoDB" id="289415at2759"/>
<keyword evidence="2" id="KW-0433">Leucine-rich repeat</keyword>
<reference evidence="5 6" key="1">
    <citation type="submission" date="2016-11" db="EMBL/GenBank/DDBJ databases">
        <title>The macronuclear genome of Stentor coeruleus: a giant cell with tiny introns.</title>
        <authorList>
            <person name="Slabodnick M."/>
            <person name="Ruby J.G."/>
            <person name="Reiff S.B."/>
            <person name="Swart E.C."/>
            <person name="Gosai S."/>
            <person name="Prabakaran S."/>
            <person name="Witkowska E."/>
            <person name="Larue G.E."/>
            <person name="Fisher S."/>
            <person name="Freeman R.M."/>
            <person name="Gunawardena J."/>
            <person name="Chu W."/>
            <person name="Stover N.A."/>
            <person name="Gregory B.D."/>
            <person name="Nowacki M."/>
            <person name="Derisi J."/>
            <person name="Roy S.W."/>
            <person name="Marshall W.F."/>
            <person name="Sood P."/>
        </authorList>
    </citation>
    <scope>NUCLEOTIDE SEQUENCE [LARGE SCALE GENOMIC DNA]</scope>
    <source>
        <strain evidence="5">WM001</strain>
    </source>
</reference>
<dbReference type="GO" id="GO:0005634">
    <property type="term" value="C:nucleus"/>
    <property type="evidence" value="ECO:0007669"/>
    <property type="project" value="TreeGrafter"/>
</dbReference>
<evidence type="ECO:0000256" key="2">
    <source>
        <dbReference type="ARBA" id="ARBA00022614"/>
    </source>
</evidence>
<keyword evidence="3" id="KW-0677">Repeat</keyword>
<protein>
    <submittedName>
        <fullName evidence="5">Uncharacterized protein</fullName>
    </submittedName>
</protein>
<dbReference type="InterPro" id="IPR001611">
    <property type="entry name" value="Leu-rich_rpt"/>
</dbReference>
<gene>
    <name evidence="5" type="ORF">SteCoe_18619</name>
</gene>
<feature type="coiled-coil region" evidence="4">
    <location>
        <begin position="1"/>
        <end position="28"/>
    </location>
</feature>
<dbReference type="InterPro" id="IPR032675">
    <property type="entry name" value="LRR_dom_sf"/>
</dbReference>
<dbReference type="SMART" id="SM00368">
    <property type="entry name" value="LRR_RI"/>
    <property type="match status" value="7"/>
</dbReference>
<dbReference type="AlphaFoldDB" id="A0A1R2BW95"/>
<evidence type="ECO:0000256" key="4">
    <source>
        <dbReference type="SAM" id="Coils"/>
    </source>
</evidence>
<accession>A0A1R2BW95</accession>
<keyword evidence="4" id="KW-0175">Coiled coil</keyword>
<dbReference type="GO" id="GO:0005829">
    <property type="term" value="C:cytosol"/>
    <property type="evidence" value="ECO:0007669"/>
    <property type="project" value="TreeGrafter"/>
</dbReference>
<evidence type="ECO:0000256" key="3">
    <source>
        <dbReference type="ARBA" id="ARBA00022737"/>
    </source>
</evidence>